<protein>
    <recommendedName>
        <fullName evidence="4">Secreted protein</fullName>
    </recommendedName>
</protein>
<gene>
    <name evidence="2" type="ORF">LARSCL_LOCUS17902</name>
</gene>
<dbReference type="EMBL" id="CAXIEN010000315">
    <property type="protein sequence ID" value="CAL1292889.1"/>
    <property type="molecule type" value="Genomic_DNA"/>
</dbReference>
<keyword evidence="1" id="KW-0732">Signal</keyword>
<feature type="chain" id="PRO_5043584356" description="Secreted protein" evidence="1">
    <location>
        <begin position="19"/>
        <end position="97"/>
    </location>
</feature>
<proteinExistence type="predicted"/>
<name>A0AAV2BB82_9ARAC</name>
<evidence type="ECO:0008006" key="4">
    <source>
        <dbReference type="Google" id="ProtNLM"/>
    </source>
</evidence>
<dbReference type="Proteomes" id="UP001497382">
    <property type="component" value="Unassembled WGS sequence"/>
</dbReference>
<dbReference type="AlphaFoldDB" id="A0AAV2BB82"/>
<accession>A0AAV2BB82</accession>
<reference evidence="2 3" key="1">
    <citation type="submission" date="2024-04" db="EMBL/GenBank/DDBJ databases">
        <authorList>
            <person name="Rising A."/>
            <person name="Reimegard J."/>
            <person name="Sonavane S."/>
            <person name="Akerstrom W."/>
            <person name="Nylinder S."/>
            <person name="Hedman E."/>
            <person name="Kallberg Y."/>
        </authorList>
    </citation>
    <scope>NUCLEOTIDE SEQUENCE [LARGE SCALE GENOMIC DNA]</scope>
</reference>
<evidence type="ECO:0000313" key="3">
    <source>
        <dbReference type="Proteomes" id="UP001497382"/>
    </source>
</evidence>
<feature type="signal peptide" evidence="1">
    <location>
        <begin position="1"/>
        <end position="18"/>
    </location>
</feature>
<evidence type="ECO:0000313" key="2">
    <source>
        <dbReference type="EMBL" id="CAL1292889.1"/>
    </source>
</evidence>
<organism evidence="2 3">
    <name type="scientific">Larinioides sclopetarius</name>
    <dbReference type="NCBI Taxonomy" id="280406"/>
    <lineage>
        <taxon>Eukaryota</taxon>
        <taxon>Metazoa</taxon>
        <taxon>Ecdysozoa</taxon>
        <taxon>Arthropoda</taxon>
        <taxon>Chelicerata</taxon>
        <taxon>Arachnida</taxon>
        <taxon>Araneae</taxon>
        <taxon>Araneomorphae</taxon>
        <taxon>Entelegynae</taxon>
        <taxon>Araneoidea</taxon>
        <taxon>Araneidae</taxon>
        <taxon>Larinioides</taxon>
    </lineage>
</organism>
<comment type="caution">
    <text evidence="2">The sequence shown here is derived from an EMBL/GenBank/DDBJ whole genome shotgun (WGS) entry which is preliminary data.</text>
</comment>
<dbReference type="PROSITE" id="PS51257">
    <property type="entry name" value="PROKAR_LIPOPROTEIN"/>
    <property type="match status" value="1"/>
</dbReference>
<sequence length="97" mass="10029">MKFVFGICLSVLLACAYSQDFAGFDGFDASSFGGPHFGGDDLSGFDGSSFADLPDGAGSLGGSDFDGAGEYNLGQFGIGESGRFEGDPGLFLRFQKK</sequence>
<evidence type="ECO:0000256" key="1">
    <source>
        <dbReference type="SAM" id="SignalP"/>
    </source>
</evidence>
<keyword evidence="3" id="KW-1185">Reference proteome</keyword>